<gene>
    <name evidence="1" type="ORF">GCM10007977_033670</name>
</gene>
<proteinExistence type="predicted"/>
<dbReference type="AlphaFoldDB" id="A0A917WU62"/>
<keyword evidence="2" id="KW-1185">Reference proteome</keyword>
<organism evidence="1 2">
    <name type="scientific">Dactylosporangium sucinum</name>
    <dbReference type="NCBI Taxonomy" id="1424081"/>
    <lineage>
        <taxon>Bacteria</taxon>
        <taxon>Bacillati</taxon>
        <taxon>Actinomycetota</taxon>
        <taxon>Actinomycetes</taxon>
        <taxon>Micromonosporales</taxon>
        <taxon>Micromonosporaceae</taxon>
        <taxon>Dactylosporangium</taxon>
    </lineage>
</organism>
<dbReference type="Proteomes" id="UP000642070">
    <property type="component" value="Unassembled WGS sequence"/>
</dbReference>
<evidence type="ECO:0000313" key="1">
    <source>
        <dbReference type="EMBL" id="GGM29649.1"/>
    </source>
</evidence>
<name>A0A917WU62_9ACTN</name>
<evidence type="ECO:0000313" key="2">
    <source>
        <dbReference type="Proteomes" id="UP000642070"/>
    </source>
</evidence>
<comment type="caution">
    <text evidence="1">The sequence shown here is derived from an EMBL/GenBank/DDBJ whole genome shotgun (WGS) entry which is preliminary data.</text>
</comment>
<reference evidence="1" key="1">
    <citation type="journal article" date="2014" name="Int. J. Syst. Evol. Microbiol.">
        <title>Complete genome sequence of Corynebacterium casei LMG S-19264T (=DSM 44701T), isolated from a smear-ripened cheese.</title>
        <authorList>
            <consortium name="US DOE Joint Genome Institute (JGI-PGF)"/>
            <person name="Walter F."/>
            <person name="Albersmeier A."/>
            <person name="Kalinowski J."/>
            <person name="Ruckert C."/>
        </authorList>
    </citation>
    <scope>NUCLEOTIDE SEQUENCE</scope>
    <source>
        <strain evidence="1">JCM 19831</strain>
    </source>
</reference>
<protein>
    <submittedName>
        <fullName evidence="1">Uncharacterized protein</fullName>
    </submittedName>
</protein>
<dbReference type="EMBL" id="BMPI01000014">
    <property type="protein sequence ID" value="GGM29649.1"/>
    <property type="molecule type" value="Genomic_DNA"/>
</dbReference>
<sequence length="224" mass="24606">MSGRHARLVRCGVPTSYLSWGEAVALFERRGLPESTYRNLYDEEYILVPGPATVGGTLSLSDHEHTPWGTGETAERATGYVVDGDLTIDGNLIDEDDGAQALIVLGRLRVGDVFFGCDPKLLVLGDLDARTFGGTMTDKLVMVHGDLRATVTVLDDEFVPDLVTGTVRTRLVAPSYIELERVEDPTPGRPLADLVVAEVLREDGTDIDIDAWRERIERDEPVLR</sequence>
<accession>A0A917WU62</accession>
<reference evidence="1" key="2">
    <citation type="submission" date="2020-09" db="EMBL/GenBank/DDBJ databases">
        <authorList>
            <person name="Sun Q."/>
            <person name="Ohkuma M."/>
        </authorList>
    </citation>
    <scope>NUCLEOTIDE SEQUENCE</scope>
    <source>
        <strain evidence="1">JCM 19831</strain>
    </source>
</reference>